<feature type="non-terminal residue" evidence="2">
    <location>
        <position position="182"/>
    </location>
</feature>
<gene>
    <name evidence="2" type="ORF">AMECASPLE_020775</name>
</gene>
<comment type="caution">
    <text evidence="2">The sequence shown here is derived from an EMBL/GenBank/DDBJ whole genome shotgun (WGS) entry which is preliminary data.</text>
</comment>
<proteinExistence type="predicted"/>
<evidence type="ECO:0000313" key="3">
    <source>
        <dbReference type="Proteomes" id="UP001469553"/>
    </source>
</evidence>
<name>A0ABV0YEF7_9TELE</name>
<dbReference type="Proteomes" id="UP001469553">
    <property type="component" value="Unassembled WGS sequence"/>
</dbReference>
<sequence>MTRKNNKSMIQNLSSEKHKEKPETKNQTTPNHNRTPPLRTDTRRPQESKINPNRVGGGVLGWRARNKEQPTQGGRWGPWQEGQKQEQSSGGRPGGRPQQAQNSGGRPGCRHQQAQSSGGRLDLYQRRGGRLSRVEAPPKTLWNSGGVEPGEPSEAEAEAEASPRPSEAEAEASPRPSEAEAE</sequence>
<feature type="region of interest" description="Disordered" evidence="1">
    <location>
        <begin position="1"/>
        <end position="182"/>
    </location>
</feature>
<accession>A0ABV0YEF7</accession>
<feature type="compositionally biased region" description="Low complexity" evidence="1">
    <location>
        <begin position="160"/>
        <end position="176"/>
    </location>
</feature>
<evidence type="ECO:0000256" key="1">
    <source>
        <dbReference type="SAM" id="MobiDB-lite"/>
    </source>
</evidence>
<feature type="compositionally biased region" description="Basic and acidic residues" evidence="1">
    <location>
        <begin position="15"/>
        <end position="24"/>
    </location>
</feature>
<organism evidence="2 3">
    <name type="scientific">Ameca splendens</name>
    <dbReference type="NCBI Taxonomy" id="208324"/>
    <lineage>
        <taxon>Eukaryota</taxon>
        <taxon>Metazoa</taxon>
        <taxon>Chordata</taxon>
        <taxon>Craniata</taxon>
        <taxon>Vertebrata</taxon>
        <taxon>Euteleostomi</taxon>
        <taxon>Actinopterygii</taxon>
        <taxon>Neopterygii</taxon>
        <taxon>Teleostei</taxon>
        <taxon>Neoteleostei</taxon>
        <taxon>Acanthomorphata</taxon>
        <taxon>Ovalentaria</taxon>
        <taxon>Atherinomorphae</taxon>
        <taxon>Cyprinodontiformes</taxon>
        <taxon>Goodeidae</taxon>
        <taxon>Ameca</taxon>
    </lineage>
</organism>
<keyword evidence="3" id="KW-1185">Reference proteome</keyword>
<dbReference type="EMBL" id="JAHRIP010029967">
    <property type="protein sequence ID" value="MEQ2292213.1"/>
    <property type="molecule type" value="Genomic_DNA"/>
</dbReference>
<evidence type="ECO:0000313" key="2">
    <source>
        <dbReference type="EMBL" id="MEQ2292213.1"/>
    </source>
</evidence>
<reference evidence="2 3" key="1">
    <citation type="submission" date="2021-06" db="EMBL/GenBank/DDBJ databases">
        <authorList>
            <person name="Palmer J.M."/>
        </authorList>
    </citation>
    <scope>NUCLEOTIDE SEQUENCE [LARGE SCALE GENOMIC DNA]</scope>
    <source>
        <strain evidence="2 3">AS_MEX2019</strain>
        <tissue evidence="2">Muscle</tissue>
    </source>
</reference>
<feature type="compositionally biased region" description="Low complexity" evidence="1">
    <location>
        <begin position="80"/>
        <end position="99"/>
    </location>
</feature>
<protein>
    <submittedName>
        <fullName evidence="2">Uncharacterized protein</fullName>
    </submittedName>
</protein>